<dbReference type="SFLD" id="SFLDG01212">
    <property type="entry name" value="Phytoene_synthase_like"/>
    <property type="match status" value="1"/>
</dbReference>
<dbReference type="SUPFAM" id="SSF48576">
    <property type="entry name" value="Terpenoid synthases"/>
    <property type="match status" value="1"/>
</dbReference>
<dbReference type="SFLD" id="SFLDS00005">
    <property type="entry name" value="Isoprenoid_Synthase_Type_I"/>
    <property type="match status" value="1"/>
</dbReference>
<dbReference type="SFLD" id="SFLDG01018">
    <property type="entry name" value="Squalene/Phytoene_Synthase_Lik"/>
    <property type="match status" value="1"/>
</dbReference>
<dbReference type="PROSITE" id="PS01044">
    <property type="entry name" value="SQUALEN_PHYTOEN_SYN_1"/>
    <property type="match status" value="1"/>
</dbReference>
<dbReference type="AlphaFoldDB" id="A0A225DGQ2"/>
<dbReference type="GO" id="GO:0004311">
    <property type="term" value="F:geranylgeranyl diphosphate synthase activity"/>
    <property type="evidence" value="ECO:0007669"/>
    <property type="project" value="InterPro"/>
</dbReference>
<dbReference type="Proteomes" id="UP000214646">
    <property type="component" value="Unassembled WGS sequence"/>
</dbReference>
<dbReference type="GO" id="GO:0016117">
    <property type="term" value="P:carotenoid biosynthetic process"/>
    <property type="evidence" value="ECO:0007669"/>
    <property type="project" value="UniProtKB-ARBA"/>
</dbReference>
<dbReference type="InterPro" id="IPR044843">
    <property type="entry name" value="Trans_IPPS_bact-type"/>
</dbReference>
<dbReference type="PROSITE" id="PS01045">
    <property type="entry name" value="SQUALEN_PHYTOEN_SYN_2"/>
    <property type="match status" value="1"/>
</dbReference>
<dbReference type="InterPro" id="IPR002060">
    <property type="entry name" value="Squ/phyt_synthse"/>
</dbReference>
<sequence length="263" mass="29694">MLPRPKRDAMTALYAFMRVTDDLADGPGEPAAKRAALAAWRDRLTAALDGRYTHRVHAVLDQVVRTYDIPARHLYDVLNGVETDLDPVSFATFDDLYPYCYRVASAVGLACLPVWGLRDPAAWPVARKYAEAVGIAFQLTNILRDLGEDRAAGRVYLPADELTRFGCPPGTWCEPTSREAFRAMMRFQVARAAGYYDRGAALGPLLSPEGRAIFGVMFGVYRQLLREIEARDYDVFTTRVRVGRLAKLRLMMTAWPRKWEWIT</sequence>
<dbReference type="InterPro" id="IPR008949">
    <property type="entry name" value="Isoprenoid_synthase_dom_sf"/>
</dbReference>
<evidence type="ECO:0000256" key="1">
    <source>
        <dbReference type="ARBA" id="ARBA00022679"/>
    </source>
</evidence>
<keyword evidence="3" id="KW-1185">Reference proteome</keyword>
<dbReference type="Gene3D" id="1.10.600.10">
    <property type="entry name" value="Farnesyl Diphosphate Synthase"/>
    <property type="match status" value="1"/>
</dbReference>
<keyword evidence="1" id="KW-0808">Transferase</keyword>
<dbReference type="InterPro" id="IPR033904">
    <property type="entry name" value="Trans_IPPS_HH"/>
</dbReference>
<organism evidence="2 3">
    <name type="scientific">Fimbriiglobus ruber</name>
    <dbReference type="NCBI Taxonomy" id="1908690"/>
    <lineage>
        <taxon>Bacteria</taxon>
        <taxon>Pseudomonadati</taxon>
        <taxon>Planctomycetota</taxon>
        <taxon>Planctomycetia</taxon>
        <taxon>Gemmatales</taxon>
        <taxon>Gemmataceae</taxon>
        <taxon>Fimbriiglobus</taxon>
    </lineage>
</organism>
<dbReference type="CDD" id="cd00683">
    <property type="entry name" value="Trans_IPPS_HH"/>
    <property type="match status" value="1"/>
</dbReference>
<reference evidence="3" key="1">
    <citation type="submission" date="2017-06" db="EMBL/GenBank/DDBJ databases">
        <title>Genome analysis of Fimbriiglobus ruber SP5, the first member of the order Planctomycetales with confirmed chitinolytic capability.</title>
        <authorList>
            <person name="Ravin N.V."/>
            <person name="Rakitin A.L."/>
            <person name="Ivanova A.A."/>
            <person name="Beletsky A.V."/>
            <person name="Kulichevskaya I.S."/>
            <person name="Mardanov A.V."/>
            <person name="Dedysh S.N."/>
        </authorList>
    </citation>
    <scope>NUCLEOTIDE SEQUENCE [LARGE SCALE GENOMIC DNA]</scope>
    <source>
        <strain evidence="3">SP5</strain>
    </source>
</reference>
<dbReference type="EMBL" id="NIDE01000014">
    <property type="protein sequence ID" value="OWK37718.1"/>
    <property type="molecule type" value="Genomic_DNA"/>
</dbReference>
<evidence type="ECO:0000313" key="3">
    <source>
        <dbReference type="Proteomes" id="UP000214646"/>
    </source>
</evidence>
<proteinExistence type="predicted"/>
<accession>A0A225DGQ2</accession>
<dbReference type="Pfam" id="PF00494">
    <property type="entry name" value="SQS_PSY"/>
    <property type="match status" value="1"/>
</dbReference>
<evidence type="ECO:0000313" key="2">
    <source>
        <dbReference type="EMBL" id="OWK37718.1"/>
    </source>
</evidence>
<dbReference type="OrthoDB" id="9787280at2"/>
<dbReference type="PANTHER" id="PTHR31480">
    <property type="entry name" value="BIFUNCTIONAL LYCOPENE CYCLASE/PHYTOENE SYNTHASE"/>
    <property type="match status" value="1"/>
</dbReference>
<protein>
    <submittedName>
        <fullName evidence="2">Phytoene synthase</fullName>
    </submittedName>
</protein>
<dbReference type="GO" id="GO:0051996">
    <property type="term" value="F:squalene synthase [NAD(P)H] activity"/>
    <property type="evidence" value="ECO:0007669"/>
    <property type="project" value="InterPro"/>
</dbReference>
<dbReference type="InterPro" id="IPR019845">
    <property type="entry name" value="Squalene/phytoene_synthase_CS"/>
</dbReference>
<comment type="caution">
    <text evidence="2">The sequence shown here is derived from an EMBL/GenBank/DDBJ whole genome shotgun (WGS) entry which is preliminary data.</text>
</comment>
<name>A0A225DGQ2_9BACT</name>
<gene>
    <name evidence="2" type="ORF">FRUB_06838</name>
</gene>